<evidence type="ECO:0000256" key="1">
    <source>
        <dbReference type="ARBA" id="ARBA00004651"/>
    </source>
</evidence>
<dbReference type="InterPro" id="IPR043428">
    <property type="entry name" value="LivM-like"/>
</dbReference>
<protein>
    <submittedName>
        <fullName evidence="7">Branched-chain amino acid ABC transporter permease</fullName>
    </submittedName>
</protein>
<dbReference type="GO" id="GO:0005886">
    <property type="term" value="C:plasma membrane"/>
    <property type="evidence" value="ECO:0007669"/>
    <property type="project" value="UniProtKB-SubCell"/>
</dbReference>
<keyword evidence="5 6" id="KW-0472">Membrane</keyword>
<comment type="subcellular location">
    <subcellularLocation>
        <location evidence="1">Cell membrane</location>
        <topology evidence="1">Multi-pass membrane protein</topology>
    </subcellularLocation>
</comment>
<dbReference type="GO" id="GO:0015658">
    <property type="term" value="F:branched-chain amino acid transmembrane transporter activity"/>
    <property type="evidence" value="ECO:0007669"/>
    <property type="project" value="InterPro"/>
</dbReference>
<evidence type="ECO:0000313" key="7">
    <source>
        <dbReference type="EMBL" id="NGM18399.1"/>
    </source>
</evidence>
<accession>A0A6M1LE50</accession>
<evidence type="ECO:0000256" key="5">
    <source>
        <dbReference type="ARBA" id="ARBA00023136"/>
    </source>
</evidence>
<dbReference type="InterPro" id="IPR001851">
    <property type="entry name" value="ABC_transp_permease"/>
</dbReference>
<dbReference type="EMBL" id="JAAIKB010000001">
    <property type="protein sequence ID" value="NGM18399.1"/>
    <property type="molecule type" value="Genomic_DNA"/>
</dbReference>
<feature type="transmembrane region" description="Helical" evidence="6">
    <location>
        <begin position="58"/>
        <end position="83"/>
    </location>
</feature>
<keyword evidence="8" id="KW-1185">Reference proteome</keyword>
<dbReference type="PANTHER" id="PTHR30482">
    <property type="entry name" value="HIGH-AFFINITY BRANCHED-CHAIN AMINO ACID TRANSPORT SYSTEM PERMEASE"/>
    <property type="match status" value="1"/>
</dbReference>
<keyword evidence="3 6" id="KW-0812">Transmembrane</keyword>
<feature type="transmembrane region" description="Helical" evidence="6">
    <location>
        <begin position="129"/>
        <end position="151"/>
    </location>
</feature>
<keyword evidence="2" id="KW-1003">Cell membrane</keyword>
<evidence type="ECO:0000313" key="8">
    <source>
        <dbReference type="Proteomes" id="UP000475385"/>
    </source>
</evidence>
<evidence type="ECO:0000256" key="4">
    <source>
        <dbReference type="ARBA" id="ARBA00022989"/>
    </source>
</evidence>
<feature type="transmembrane region" description="Helical" evidence="6">
    <location>
        <begin position="103"/>
        <end position="122"/>
    </location>
</feature>
<feature type="transmembrane region" description="Helical" evidence="6">
    <location>
        <begin position="264"/>
        <end position="289"/>
    </location>
</feature>
<dbReference type="CDD" id="cd06581">
    <property type="entry name" value="TM_PBP1_LivM_like"/>
    <property type="match status" value="1"/>
</dbReference>
<comment type="caution">
    <text evidence="7">The sequence shown here is derived from an EMBL/GenBank/DDBJ whole genome shotgun (WGS) entry which is preliminary data.</text>
</comment>
<feature type="transmembrane region" description="Helical" evidence="6">
    <location>
        <begin position="296"/>
        <end position="315"/>
    </location>
</feature>
<feature type="transmembrane region" description="Helical" evidence="6">
    <location>
        <begin position="30"/>
        <end position="51"/>
    </location>
</feature>
<dbReference type="RefSeq" id="WP_164692306.1">
    <property type="nucleotide sequence ID" value="NZ_JAAIKB010000001.1"/>
</dbReference>
<dbReference type="PANTHER" id="PTHR30482:SF17">
    <property type="entry name" value="ABC TRANSPORTER ATP-BINDING PROTEIN"/>
    <property type="match status" value="1"/>
</dbReference>
<keyword evidence="4 6" id="KW-1133">Transmembrane helix</keyword>
<sequence>MAEGSIATASPGAPPATDEATFFGFTRPQAAAFLALVVIVLASPFVVYPFFLMKLLCFALFACAFNLLIGYVGLLSFGHAAYFGMGAYVSGYAAKAWGVTPEVAILLGAATGALLGIPFGWLAIRRTGIYFAMITLALAQMVYFFCVQAPFTGGEDGIQAIPRGHLFGIFDLSSDFAMYWVVAGVFLGGFLLIHRVVHSPFGQVLKAIRDNEPRAISLGYRTDDYKLMAFVLSAGLAGLAGAVKALAMRIATLTDVLWTMSGEVVLMSLVGGLGTIFGPVAGAAAIVTMQTYLAEFGAWVLVIQGVIFIAAVLAFRRGIVGEIGNLLRVKL</sequence>
<feature type="transmembrane region" description="Helical" evidence="6">
    <location>
        <begin position="227"/>
        <end position="252"/>
    </location>
</feature>
<organism evidence="7 8">
    <name type="scientific">Falsiroseomonas algicola</name>
    <dbReference type="NCBI Taxonomy" id="2716930"/>
    <lineage>
        <taxon>Bacteria</taxon>
        <taxon>Pseudomonadati</taxon>
        <taxon>Pseudomonadota</taxon>
        <taxon>Alphaproteobacteria</taxon>
        <taxon>Acetobacterales</taxon>
        <taxon>Roseomonadaceae</taxon>
        <taxon>Falsiroseomonas</taxon>
    </lineage>
</organism>
<evidence type="ECO:0000256" key="2">
    <source>
        <dbReference type="ARBA" id="ARBA00022475"/>
    </source>
</evidence>
<feature type="transmembrane region" description="Helical" evidence="6">
    <location>
        <begin position="177"/>
        <end position="197"/>
    </location>
</feature>
<reference evidence="7 8" key="1">
    <citation type="submission" date="2020-03" db="EMBL/GenBank/DDBJ databases">
        <title>Roseomonas stagni sp. nov., isolated from pond water in Japan.</title>
        <authorList>
            <person name="Furuhata K."/>
            <person name="Miyamoto H."/>
            <person name="Goto K."/>
        </authorList>
    </citation>
    <scope>NUCLEOTIDE SEQUENCE [LARGE SCALE GENOMIC DNA]</scope>
    <source>
        <strain evidence="7 8">PeD5</strain>
    </source>
</reference>
<dbReference type="Pfam" id="PF02653">
    <property type="entry name" value="BPD_transp_2"/>
    <property type="match status" value="1"/>
</dbReference>
<dbReference type="Proteomes" id="UP000475385">
    <property type="component" value="Unassembled WGS sequence"/>
</dbReference>
<name>A0A6M1LE50_9PROT</name>
<proteinExistence type="predicted"/>
<evidence type="ECO:0000256" key="6">
    <source>
        <dbReference type="SAM" id="Phobius"/>
    </source>
</evidence>
<gene>
    <name evidence="7" type="ORF">G3576_00115</name>
</gene>
<evidence type="ECO:0000256" key="3">
    <source>
        <dbReference type="ARBA" id="ARBA00022692"/>
    </source>
</evidence>
<dbReference type="AlphaFoldDB" id="A0A6M1LE50"/>